<name>A0A1I5HU40_9GAMM</name>
<organism evidence="1 2">
    <name type="scientific">Candidatus Pantoea varia</name>
    <dbReference type="NCBI Taxonomy" id="1881036"/>
    <lineage>
        <taxon>Bacteria</taxon>
        <taxon>Pseudomonadati</taxon>
        <taxon>Pseudomonadota</taxon>
        <taxon>Gammaproteobacteria</taxon>
        <taxon>Enterobacterales</taxon>
        <taxon>Erwiniaceae</taxon>
        <taxon>Pantoea</taxon>
    </lineage>
</organism>
<dbReference type="AlphaFoldDB" id="A0A1I5HU40"/>
<accession>A0A1I5HU40</accession>
<dbReference type="RefSeq" id="WP_139229491.1">
    <property type="nucleotide sequence ID" value="NZ_FOVG01000007.1"/>
</dbReference>
<keyword evidence="2" id="KW-1185">Reference proteome</keyword>
<proteinExistence type="predicted"/>
<reference evidence="2" key="1">
    <citation type="submission" date="2016-10" db="EMBL/GenBank/DDBJ databases">
        <authorList>
            <person name="Varghese N."/>
            <person name="Submissions S."/>
        </authorList>
    </citation>
    <scope>NUCLEOTIDE SEQUENCE [LARGE SCALE GENOMIC DNA]</scope>
    <source>
        <strain evidence="2">OV426</strain>
    </source>
</reference>
<dbReference type="EMBL" id="FOVG01000007">
    <property type="protein sequence ID" value="SFO51864.1"/>
    <property type="molecule type" value="Genomic_DNA"/>
</dbReference>
<evidence type="ECO:0000313" key="1">
    <source>
        <dbReference type="EMBL" id="SFO51864.1"/>
    </source>
</evidence>
<protein>
    <submittedName>
        <fullName evidence="1">FidL-like putative membrane protein</fullName>
    </submittedName>
</protein>
<dbReference type="OrthoDB" id="6606088at2"/>
<evidence type="ECO:0000313" key="2">
    <source>
        <dbReference type="Proteomes" id="UP000198968"/>
    </source>
</evidence>
<sequence length="159" mass="18484">MIRKCAGALLTVIILAEVAYLICAYIHQRQMDSFTCAASLVQHYQDEVYYLSLNYTIRGNFGLVHITGRSDVNPEKIFNRKISFNLQRNGDIYYMLSDKNIKLPDDSFDDEELSLYVPRFFIKPGKDIYIRILKQNNNNFVFMVDSIPTYICKNTARDS</sequence>
<gene>
    <name evidence="1" type="ORF">SAMN05428971_4322</name>
</gene>
<dbReference type="Proteomes" id="UP000198968">
    <property type="component" value="Unassembled WGS sequence"/>
</dbReference>